<sequence length="74" mass="8510">MKSYDRKSVLIHVYDATVNPPFKRTYRQSHYRNFVKSAPEQIEDIGSNLTKDIFSAIALAVILLIIIFIAFSFS</sequence>
<evidence type="ECO:0000256" key="1">
    <source>
        <dbReference type="SAM" id="Phobius"/>
    </source>
</evidence>
<feature type="transmembrane region" description="Helical" evidence="1">
    <location>
        <begin position="53"/>
        <end position="73"/>
    </location>
</feature>
<name>A0A6J5PDL2_9CAUD</name>
<keyword evidence="1" id="KW-0812">Transmembrane</keyword>
<protein>
    <submittedName>
        <fullName evidence="2">Uncharacterized protein</fullName>
    </submittedName>
</protein>
<proteinExistence type="predicted"/>
<accession>A0A6J5PDL2</accession>
<keyword evidence="1" id="KW-1133">Transmembrane helix</keyword>
<evidence type="ECO:0000313" key="2">
    <source>
        <dbReference type="EMBL" id="CAB4167318.1"/>
    </source>
</evidence>
<keyword evidence="1" id="KW-0472">Membrane</keyword>
<organism evidence="2">
    <name type="scientific">uncultured Caudovirales phage</name>
    <dbReference type="NCBI Taxonomy" id="2100421"/>
    <lineage>
        <taxon>Viruses</taxon>
        <taxon>Duplodnaviria</taxon>
        <taxon>Heunggongvirae</taxon>
        <taxon>Uroviricota</taxon>
        <taxon>Caudoviricetes</taxon>
        <taxon>Peduoviridae</taxon>
        <taxon>Maltschvirus</taxon>
        <taxon>Maltschvirus maltsch</taxon>
    </lineage>
</organism>
<gene>
    <name evidence="2" type="ORF">UFOVP861_15</name>
</gene>
<dbReference type="EMBL" id="LR796810">
    <property type="protein sequence ID" value="CAB4167318.1"/>
    <property type="molecule type" value="Genomic_DNA"/>
</dbReference>
<reference evidence="2" key="1">
    <citation type="submission" date="2020-04" db="EMBL/GenBank/DDBJ databases">
        <authorList>
            <person name="Chiriac C."/>
            <person name="Salcher M."/>
            <person name="Ghai R."/>
            <person name="Kavagutti S V."/>
        </authorList>
    </citation>
    <scope>NUCLEOTIDE SEQUENCE</scope>
</reference>